<name>A0A6G1DYS2_9ORYZ</name>
<proteinExistence type="predicted"/>
<reference evidence="1 2" key="1">
    <citation type="submission" date="2019-11" db="EMBL/GenBank/DDBJ databases">
        <title>Whole genome sequence of Oryza granulata.</title>
        <authorList>
            <person name="Li W."/>
        </authorList>
    </citation>
    <scope>NUCLEOTIDE SEQUENCE [LARGE SCALE GENOMIC DNA]</scope>
    <source>
        <strain evidence="2">cv. Menghai</strain>
        <tissue evidence="1">Leaf</tissue>
    </source>
</reference>
<keyword evidence="2" id="KW-1185">Reference proteome</keyword>
<dbReference type="AlphaFoldDB" id="A0A6G1DYS2"/>
<dbReference type="Proteomes" id="UP000479710">
    <property type="component" value="Unassembled WGS sequence"/>
</dbReference>
<accession>A0A6G1DYS2</accession>
<organism evidence="1 2">
    <name type="scientific">Oryza meyeriana var. granulata</name>
    <dbReference type="NCBI Taxonomy" id="110450"/>
    <lineage>
        <taxon>Eukaryota</taxon>
        <taxon>Viridiplantae</taxon>
        <taxon>Streptophyta</taxon>
        <taxon>Embryophyta</taxon>
        <taxon>Tracheophyta</taxon>
        <taxon>Spermatophyta</taxon>
        <taxon>Magnoliopsida</taxon>
        <taxon>Liliopsida</taxon>
        <taxon>Poales</taxon>
        <taxon>Poaceae</taxon>
        <taxon>BOP clade</taxon>
        <taxon>Oryzoideae</taxon>
        <taxon>Oryzeae</taxon>
        <taxon>Oryzinae</taxon>
        <taxon>Oryza</taxon>
        <taxon>Oryza meyeriana</taxon>
    </lineage>
</organism>
<gene>
    <name evidence="1" type="ORF">E2562_021236</name>
</gene>
<evidence type="ECO:0000313" key="2">
    <source>
        <dbReference type="Proteomes" id="UP000479710"/>
    </source>
</evidence>
<comment type="caution">
    <text evidence="1">The sequence shown here is derived from an EMBL/GenBank/DDBJ whole genome shotgun (WGS) entry which is preliminary data.</text>
</comment>
<evidence type="ECO:0000313" key="1">
    <source>
        <dbReference type="EMBL" id="KAF0917738.1"/>
    </source>
</evidence>
<sequence length="113" mass="13127">MHLVFLPFRGSRSRRALQRQTIILDDDELLLRMEQGDGWDDQEVQDQANWRALRCCLRVSATILSMSQVALLVALRYKSQYPSVHDPYKFMALLLTCLLPMAACFYCTPEIPY</sequence>
<protein>
    <submittedName>
        <fullName evidence="1">Uncharacterized protein</fullName>
    </submittedName>
</protein>
<dbReference type="EMBL" id="SPHZ02000005">
    <property type="protein sequence ID" value="KAF0917738.1"/>
    <property type="molecule type" value="Genomic_DNA"/>
</dbReference>